<evidence type="ECO:0000313" key="4">
    <source>
        <dbReference type="EMBL" id="CAI6101042.1"/>
    </source>
</evidence>
<keyword evidence="5" id="KW-1185">Reference proteome</keyword>
<evidence type="ECO:0000313" key="5">
    <source>
        <dbReference type="Proteomes" id="UP001160390"/>
    </source>
</evidence>
<evidence type="ECO:0000256" key="2">
    <source>
        <dbReference type="PROSITE-ProRule" id="PRU01161"/>
    </source>
</evidence>
<reference evidence="4" key="1">
    <citation type="submission" date="2023-01" db="EMBL/GenBank/DDBJ databases">
        <authorList>
            <person name="Piombo E."/>
        </authorList>
    </citation>
    <scope>NUCLEOTIDE SEQUENCE</scope>
</reference>
<protein>
    <recommendedName>
        <fullName evidence="3">PNPLA domain-containing protein</fullName>
    </recommendedName>
</protein>
<dbReference type="Proteomes" id="UP001160390">
    <property type="component" value="Unassembled WGS sequence"/>
</dbReference>
<dbReference type="GO" id="GO:0047499">
    <property type="term" value="F:calcium-independent phospholipase A2 activity"/>
    <property type="evidence" value="ECO:0007669"/>
    <property type="project" value="TreeGrafter"/>
</dbReference>
<sequence>MYHSLRSSAAAPYYFKPYYIENIGWLQDGGLTYNNPMSLAIQEATSLHPNLQEPSLILSLGTGSSRSDPWESNRFCSELFPVRLLNQFGINMSSTRAWKQFMGHQTTKRKGDYFRYDISWEGNEPALDSTAQMEEITSAARSYILNHPSLQRLIGRILAGLFYFELKALPNYQGHLVGEGSIFCRLDGGSPELEALLHLLDQGNAYFLVQGCHTNIDGDICRGIFFKNVIFSAPRSQDAIHIALVIASEEHPISGSPFTIDELVRAQQMDAHFGTSDHRPLKGQVGSYTRGLKRKFNGVREIRKKRKLH</sequence>
<gene>
    <name evidence="4" type="ORF">CCHLO57077_00016703</name>
</gene>
<dbReference type="PANTHER" id="PTHR24185">
    <property type="entry name" value="CALCIUM-INDEPENDENT PHOSPHOLIPASE A2-GAMMA"/>
    <property type="match status" value="1"/>
</dbReference>
<dbReference type="SUPFAM" id="SSF52151">
    <property type="entry name" value="FabD/lysophospholipase-like"/>
    <property type="match status" value="1"/>
</dbReference>
<dbReference type="GO" id="GO:0019369">
    <property type="term" value="P:arachidonate metabolic process"/>
    <property type="evidence" value="ECO:0007669"/>
    <property type="project" value="TreeGrafter"/>
</dbReference>
<dbReference type="InterPro" id="IPR002641">
    <property type="entry name" value="PNPLA_dom"/>
</dbReference>
<name>A0AA35QFG7_9HYPO</name>
<evidence type="ECO:0000256" key="1">
    <source>
        <dbReference type="ARBA" id="ARBA00023098"/>
    </source>
</evidence>
<organism evidence="4 5">
    <name type="scientific">Clonostachys chloroleuca</name>
    <dbReference type="NCBI Taxonomy" id="1926264"/>
    <lineage>
        <taxon>Eukaryota</taxon>
        <taxon>Fungi</taxon>
        <taxon>Dikarya</taxon>
        <taxon>Ascomycota</taxon>
        <taxon>Pezizomycotina</taxon>
        <taxon>Sordariomycetes</taxon>
        <taxon>Hypocreomycetidae</taxon>
        <taxon>Hypocreales</taxon>
        <taxon>Bionectriaceae</taxon>
        <taxon>Clonostachys</taxon>
    </lineage>
</organism>
<comment type="caution">
    <text evidence="2">Lacks conserved residue(s) required for the propagation of feature annotation.</text>
</comment>
<dbReference type="Gene3D" id="3.40.1090.10">
    <property type="entry name" value="Cytosolic phospholipase A2 catalytic domain"/>
    <property type="match status" value="1"/>
</dbReference>
<dbReference type="GO" id="GO:0046486">
    <property type="term" value="P:glycerolipid metabolic process"/>
    <property type="evidence" value="ECO:0007669"/>
    <property type="project" value="UniProtKB-ARBA"/>
</dbReference>
<dbReference type="AlphaFoldDB" id="A0AA35QFG7"/>
<keyword evidence="1" id="KW-0443">Lipid metabolism</keyword>
<dbReference type="EMBL" id="CABFNP030001359">
    <property type="protein sequence ID" value="CAI6101042.1"/>
    <property type="molecule type" value="Genomic_DNA"/>
</dbReference>
<dbReference type="PROSITE" id="PS51635">
    <property type="entry name" value="PNPLA"/>
    <property type="match status" value="1"/>
</dbReference>
<comment type="caution">
    <text evidence="4">The sequence shown here is derived from an EMBL/GenBank/DDBJ whole genome shotgun (WGS) entry which is preliminary data.</text>
</comment>
<evidence type="ECO:0000259" key="3">
    <source>
        <dbReference type="PROSITE" id="PS51635"/>
    </source>
</evidence>
<accession>A0AA35QFG7</accession>
<feature type="domain" description="PNPLA" evidence="3">
    <location>
        <begin position="1"/>
        <end position="41"/>
    </location>
</feature>
<feature type="short sequence motif" description="DGA/G" evidence="2">
    <location>
        <begin position="28"/>
        <end position="30"/>
    </location>
</feature>
<dbReference type="PANTHER" id="PTHR24185:SF8">
    <property type="entry name" value="PNPLA DOMAIN-CONTAINING PROTEIN"/>
    <property type="match status" value="1"/>
</dbReference>
<dbReference type="InterPro" id="IPR016035">
    <property type="entry name" value="Acyl_Trfase/lysoPLipase"/>
</dbReference>
<dbReference type="GO" id="GO:0016020">
    <property type="term" value="C:membrane"/>
    <property type="evidence" value="ECO:0007669"/>
    <property type="project" value="TreeGrafter"/>
</dbReference>
<proteinExistence type="predicted"/>